<evidence type="ECO:0000313" key="3">
    <source>
        <dbReference type="Proteomes" id="UP000705867"/>
    </source>
</evidence>
<keyword evidence="1" id="KW-0732">Signal</keyword>
<comment type="caution">
    <text evidence="2">The sequence shown here is derived from an EMBL/GenBank/DDBJ whole genome shotgun (WGS) entry which is preliminary data.</text>
</comment>
<protein>
    <submittedName>
        <fullName evidence="2">Uncharacterized protein</fullName>
    </submittedName>
</protein>
<dbReference type="EMBL" id="JAIOIV010000100">
    <property type="protein sequence ID" value="MBZ0156999.1"/>
    <property type="molecule type" value="Genomic_DNA"/>
</dbReference>
<name>A0A953JE50_9BACT</name>
<organism evidence="2 3">
    <name type="scientific">Candidatus Nitrobium versatile</name>
    <dbReference type="NCBI Taxonomy" id="2884831"/>
    <lineage>
        <taxon>Bacteria</taxon>
        <taxon>Pseudomonadati</taxon>
        <taxon>Nitrospirota</taxon>
        <taxon>Nitrospiria</taxon>
        <taxon>Nitrospirales</taxon>
        <taxon>Nitrospiraceae</taxon>
        <taxon>Candidatus Nitrobium</taxon>
    </lineage>
</organism>
<reference evidence="2" key="2">
    <citation type="submission" date="2021-08" db="EMBL/GenBank/DDBJ databases">
        <authorList>
            <person name="Dalcin Martins P."/>
        </authorList>
    </citation>
    <scope>NUCLEOTIDE SEQUENCE</scope>
    <source>
        <strain evidence="2">MAG_39</strain>
    </source>
</reference>
<dbReference type="Proteomes" id="UP000705867">
    <property type="component" value="Unassembled WGS sequence"/>
</dbReference>
<evidence type="ECO:0000256" key="1">
    <source>
        <dbReference type="SAM" id="SignalP"/>
    </source>
</evidence>
<reference evidence="2" key="1">
    <citation type="journal article" date="2021" name="bioRxiv">
        <title>Unraveling nitrogen, sulfur and carbon metabolic pathways and microbial community transcriptional responses to substrate deprivation and toxicity stresses in a bioreactor mimicking anoxic brackish coastal sediment conditions.</title>
        <authorList>
            <person name="Martins P.D."/>
            <person name="Echeveste M.J."/>
            <person name="Arshad A."/>
            <person name="Kurth J."/>
            <person name="Ouboter H."/>
            <person name="Jetten M.S.M."/>
            <person name="Welte C.U."/>
        </authorList>
    </citation>
    <scope>NUCLEOTIDE SEQUENCE</scope>
    <source>
        <strain evidence="2">MAG_39</strain>
    </source>
</reference>
<proteinExistence type="predicted"/>
<feature type="signal peptide" evidence="1">
    <location>
        <begin position="1"/>
        <end position="24"/>
    </location>
</feature>
<dbReference type="AlphaFoldDB" id="A0A953JE50"/>
<gene>
    <name evidence="2" type="ORF">K8I29_12415</name>
</gene>
<feature type="chain" id="PRO_5037866488" evidence="1">
    <location>
        <begin position="25"/>
        <end position="169"/>
    </location>
</feature>
<accession>A0A953JE50</accession>
<sequence>MILRTYRNATTLVLLAFLFFIASAMPASGAQAKAPEENSKWRYLGKTDENQMHLFYDPQSVKQTSKGFAQCLVKKELTPEGVKEFRKKYDAMVQKAERESGGKVEDSETLFKMLVRSETKVYTYKMNCRENTYTIGSEAGVFNTLLLMYPVREGSTEEQLKQKVCSTIQ</sequence>
<evidence type="ECO:0000313" key="2">
    <source>
        <dbReference type="EMBL" id="MBZ0156999.1"/>
    </source>
</evidence>